<dbReference type="OrthoDB" id="2157498at2759"/>
<proteinExistence type="predicted"/>
<sequence>MARVRMSLHSLHRQDLKQENPTLSFTPAQGSNHNVLDLSLSPPPAQASERTLYCLSGIFLFFTFLAAGLGTSYLLSPLICNKTWWYIGCEERYRYLIPILIPVTAWFGIANWVGWEYFRNA</sequence>
<keyword evidence="1" id="KW-0812">Transmembrane</keyword>
<dbReference type="InParanoid" id="A0A4Q1BL23"/>
<organism evidence="2 3">
    <name type="scientific">Tremella mesenterica</name>
    <name type="common">Jelly fungus</name>
    <dbReference type="NCBI Taxonomy" id="5217"/>
    <lineage>
        <taxon>Eukaryota</taxon>
        <taxon>Fungi</taxon>
        <taxon>Dikarya</taxon>
        <taxon>Basidiomycota</taxon>
        <taxon>Agaricomycotina</taxon>
        <taxon>Tremellomycetes</taxon>
        <taxon>Tremellales</taxon>
        <taxon>Tremellaceae</taxon>
        <taxon>Tremella</taxon>
    </lineage>
</organism>
<keyword evidence="1" id="KW-0472">Membrane</keyword>
<protein>
    <submittedName>
        <fullName evidence="2">Uncharacterized protein</fullName>
    </submittedName>
</protein>
<dbReference type="InterPro" id="IPR029164">
    <property type="entry name" value="PIG-Y"/>
</dbReference>
<feature type="transmembrane region" description="Helical" evidence="1">
    <location>
        <begin position="52"/>
        <end position="75"/>
    </location>
</feature>
<dbReference type="EMBL" id="SDIL01000049">
    <property type="protein sequence ID" value="RXK38370.1"/>
    <property type="molecule type" value="Genomic_DNA"/>
</dbReference>
<name>A0A4Q1BL23_TREME</name>
<gene>
    <name evidence="2" type="ORF">M231_04412</name>
</gene>
<keyword evidence="3" id="KW-1185">Reference proteome</keyword>
<dbReference type="Pfam" id="PF15159">
    <property type="entry name" value="PIG-Y"/>
    <property type="match status" value="1"/>
</dbReference>
<feature type="transmembrane region" description="Helical" evidence="1">
    <location>
        <begin position="95"/>
        <end position="115"/>
    </location>
</feature>
<evidence type="ECO:0000313" key="3">
    <source>
        <dbReference type="Proteomes" id="UP000289152"/>
    </source>
</evidence>
<comment type="caution">
    <text evidence="2">The sequence shown here is derived from an EMBL/GenBank/DDBJ whole genome shotgun (WGS) entry which is preliminary data.</text>
</comment>
<keyword evidence="1" id="KW-1133">Transmembrane helix</keyword>
<evidence type="ECO:0000256" key="1">
    <source>
        <dbReference type="SAM" id="Phobius"/>
    </source>
</evidence>
<reference evidence="2 3" key="1">
    <citation type="submission" date="2016-06" db="EMBL/GenBank/DDBJ databases">
        <title>Evolution of pathogenesis and genome organization in the Tremellales.</title>
        <authorList>
            <person name="Cuomo C."/>
            <person name="Litvintseva A."/>
            <person name="Heitman J."/>
            <person name="Chen Y."/>
            <person name="Sun S."/>
            <person name="Springer D."/>
            <person name="Dromer F."/>
            <person name="Young S."/>
            <person name="Zeng Q."/>
            <person name="Chapman S."/>
            <person name="Gujja S."/>
            <person name="Saif S."/>
            <person name="Birren B."/>
        </authorList>
    </citation>
    <scope>NUCLEOTIDE SEQUENCE [LARGE SCALE GENOMIC DNA]</scope>
    <source>
        <strain evidence="2 3">ATCC 28783</strain>
    </source>
</reference>
<dbReference type="Proteomes" id="UP000289152">
    <property type="component" value="Unassembled WGS sequence"/>
</dbReference>
<accession>A0A4Q1BL23</accession>
<evidence type="ECO:0000313" key="2">
    <source>
        <dbReference type="EMBL" id="RXK38370.1"/>
    </source>
</evidence>
<dbReference type="AlphaFoldDB" id="A0A4Q1BL23"/>